<keyword evidence="5 7" id="KW-1133">Transmembrane helix</keyword>
<dbReference type="PANTHER" id="PTHR43005:SF1">
    <property type="entry name" value="SPERMIDINE_PUTRESCINE TRANSPORT SYSTEM PERMEASE PROTEIN"/>
    <property type="match status" value="1"/>
</dbReference>
<comment type="caution">
    <text evidence="9">The sequence shown here is derived from an EMBL/GenBank/DDBJ whole genome shotgun (WGS) entry which is preliminary data.</text>
</comment>
<evidence type="ECO:0000256" key="6">
    <source>
        <dbReference type="ARBA" id="ARBA00023136"/>
    </source>
</evidence>
<dbReference type="InterPro" id="IPR000515">
    <property type="entry name" value="MetI-like"/>
</dbReference>
<dbReference type="PROSITE" id="PS50928">
    <property type="entry name" value="ABC_TM1"/>
    <property type="match status" value="1"/>
</dbReference>
<dbReference type="RefSeq" id="WP_239369331.1">
    <property type="nucleotide sequence ID" value="NZ_JAKREW010000029.1"/>
</dbReference>
<evidence type="ECO:0000256" key="3">
    <source>
        <dbReference type="ARBA" id="ARBA00022475"/>
    </source>
</evidence>
<dbReference type="Proteomes" id="UP001201701">
    <property type="component" value="Unassembled WGS sequence"/>
</dbReference>
<feature type="transmembrane region" description="Helical" evidence="7">
    <location>
        <begin position="167"/>
        <end position="186"/>
    </location>
</feature>
<comment type="similarity">
    <text evidence="7">Belongs to the binding-protein-dependent transport system permease family.</text>
</comment>
<keyword evidence="3" id="KW-1003">Cell membrane</keyword>
<feature type="transmembrane region" description="Helical" evidence="7">
    <location>
        <begin position="207"/>
        <end position="225"/>
    </location>
</feature>
<evidence type="ECO:0000313" key="10">
    <source>
        <dbReference type="Proteomes" id="UP001201701"/>
    </source>
</evidence>
<comment type="subcellular location">
    <subcellularLocation>
        <location evidence="1 7">Cell membrane</location>
        <topology evidence="1 7">Multi-pass membrane protein</topology>
    </subcellularLocation>
</comment>
<gene>
    <name evidence="9" type="ORF">L4923_22495</name>
</gene>
<dbReference type="InterPro" id="IPR035906">
    <property type="entry name" value="MetI-like_sf"/>
</dbReference>
<feature type="transmembrane region" description="Helical" evidence="7">
    <location>
        <begin position="267"/>
        <end position="289"/>
    </location>
</feature>
<keyword evidence="2 7" id="KW-0813">Transport</keyword>
<sequence length="295" mass="32656">MAPAQQDRTAWLLLTPMISIMVLVTAFPLLNTLWLAFTDAGLTGQGYVWQWIGLENFAYILDDSDFRAAVGRTAYFTVISVSAEVVLGVLVALLLNQEFKGRTLVRALLILPWALPTIVNAVMWRLIYNPEYGSLNALLTQIGLLDAYRSWLGDPATAMNMVILADIWKNYPLIALIALAGLQTVPKDLYEAAIMDGANAWTRFWKITLPGIMGALSVAMVLRAIEAFKVFDIFYVMTRGGPADSTKTVSFFVYQESFTYLRAGSGAAYALTVTAMSALMIAIYVVLLVRREKRS</sequence>
<evidence type="ECO:0000256" key="1">
    <source>
        <dbReference type="ARBA" id="ARBA00004651"/>
    </source>
</evidence>
<dbReference type="Gene3D" id="1.10.3720.10">
    <property type="entry name" value="MetI-like"/>
    <property type="match status" value="1"/>
</dbReference>
<proteinExistence type="inferred from homology"/>
<keyword evidence="10" id="KW-1185">Reference proteome</keyword>
<feature type="transmembrane region" description="Helical" evidence="7">
    <location>
        <begin position="107"/>
        <end position="127"/>
    </location>
</feature>
<dbReference type="EMBL" id="JAKREW010000029">
    <property type="protein sequence ID" value="MCG7507813.1"/>
    <property type="molecule type" value="Genomic_DNA"/>
</dbReference>
<protein>
    <submittedName>
        <fullName evidence="9">Sugar ABC transporter permease</fullName>
    </submittedName>
</protein>
<dbReference type="Pfam" id="PF00528">
    <property type="entry name" value="BPD_transp_1"/>
    <property type="match status" value="1"/>
</dbReference>
<evidence type="ECO:0000313" key="9">
    <source>
        <dbReference type="EMBL" id="MCG7507813.1"/>
    </source>
</evidence>
<accession>A0ABS9QK36</accession>
<name>A0ABS9QK36_9HYPH</name>
<evidence type="ECO:0000259" key="8">
    <source>
        <dbReference type="PROSITE" id="PS50928"/>
    </source>
</evidence>
<dbReference type="CDD" id="cd06261">
    <property type="entry name" value="TM_PBP2"/>
    <property type="match status" value="1"/>
</dbReference>
<keyword evidence="4 7" id="KW-0812">Transmembrane</keyword>
<evidence type="ECO:0000256" key="7">
    <source>
        <dbReference type="RuleBase" id="RU363032"/>
    </source>
</evidence>
<feature type="domain" description="ABC transmembrane type-1" evidence="8">
    <location>
        <begin position="70"/>
        <end position="290"/>
    </location>
</feature>
<evidence type="ECO:0000256" key="5">
    <source>
        <dbReference type="ARBA" id="ARBA00022989"/>
    </source>
</evidence>
<keyword evidence="6 7" id="KW-0472">Membrane</keyword>
<feature type="transmembrane region" description="Helical" evidence="7">
    <location>
        <begin position="74"/>
        <end position="95"/>
    </location>
</feature>
<dbReference type="SUPFAM" id="SSF161098">
    <property type="entry name" value="MetI-like"/>
    <property type="match status" value="1"/>
</dbReference>
<evidence type="ECO:0000256" key="4">
    <source>
        <dbReference type="ARBA" id="ARBA00022692"/>
    </source>
</evidence>
<reference evidence="9 10" key="1">
    <citation type="submission" date="2022-02" db="EMBL/GenBank/DDBJ databases">
        <title>Draft genome sequence of Mezorhizobium retamae strain IRAMC:0171 isolated from Retama raetam nodules.</title>
        <authorList>
            <person name="Bengaied R."/>
            <person name="Sbissi I."/>
            <person name="Huber K."/>
            <person name="Ghodbane F."/>
            <person name="Nouioui I."/>
            <person name="Tarhouni M."/>
            <person name="Gtari M."/>
        </authorList>
    </citation>
    <scope>NUCLEOTIDE SEQUENCE [LARGE SCALE GENOMIC DNA]</scope>
    <source>
        <strain evidence="9 10">IRAMC:0171</strain>
    </source>
</reference>
<dbReference type="SUPFAM" id="SSF160964">
    <property type="entry name" value="MalF N-terminal region-like"/>
    <property type="match status" value="1"/>
</dbReference>
<evidence type="ECO:0000256" key="2">
    <source>
        <dbReference type="ARBA" id="ARBA00022448"/>
    </source>
</evidence>
<feature type="transmembrane region" description="Helical" evidence="7">
    <location>
        <begin position="12"/>
        <end position="37"/>
    </location>
</feature>
<dbReference type="PANTHER" id="PTHR43005">
    <property type="entry name" value="BLR7065 PROTEIN"/>
    <property type="match status" value="1"/>
</dbReference>
<organism evidence="9 10">
    <name type="scientific">Mesorhizobium retamae</name>
    <dbReference type="NCBI Taxonomy" id="2912854"/>
    <lineage>
        <taxon>Bacteria</taxon>
        <taxon>Pseudomonadati</taxon>
        <taxon>Pseudomonadota</taxon>
        <taxon>Alphaproteobacteria</taxon>
        <taxon>Hyphomicrobiales</taxon>
        <taxon>Phyllobacteriaceae</taxon>
        <taxon>Mesorhizobium</taxon>
    </lineage>
</organism>